<dbReference type="InterPro" id="IPR016032">
    <property type="entry name" value="Sig_transdc_resp-reg_C-effctor"/>
</dbReference>
<dbReference type="RefSeq" id="WP_283416068.1">
    <property type="nucleotide sequence ID" value="NZ_FXUO01000003.1"/>
</dbReference>
<gene>
    <name evidence="8" type="ORF">SAMN05421679_1031</name>
</gene>
<comment type="similarity">
    <text evidence="5">Belongs to the Rap family.</text>
</comment>
<keyword evidence="4" id="KW-0802">TPR repeat</keyword>
<reference evidence="8 9" key="1">
    <citation type="submission" date="2017-05" db="EMBL/GenBank/DDBJ databases">
        <authorList>
            <person name="Varghese N."/>
            <person name="Submissions S."/>
        </authorList>
    </citation>
    <scope>NUCLEOTIDE SEQUENCE [LARGE SCALE GENOMIC DNA]</scope>
    <source>
        <strain evidence="8 9">DSM 18015</strain>
    </source>
</reference>
<protein>
    <recommendedName>
        <fullName evidence="10">Tetratricopeptide repeat protein</fullName>
    </recommendedName>
</protein>
<comment type="subcellular location">
    <subcellularLocation>
        <location evidence="1">Cytoplasm</location>
    </subcellularLocation>
</comment>
<evidence type="ECO:0000256" key="3">
    <source>
        <dbReference type="ARBA" id="ARBA00022737"/>
    </source>
</evidence>
<dbReference type="InterPro" id="IPR011990">
    <property type="entry name" value="TPR-like_helical_dom_sf"/>
</dbReference>
<proteinExistence type="inferred from homology"/>
<evidence type="ECO:0000256" key="6">
    <source>
        <dbReference type="SAM" id="Phobius"/>
    </source>
</evidence>
<keyword evidence="9" id="KW-1185">Reference proteome</keyword>
<evidence type="ECO:0000256" key="7">
    <source>
        <dbReference type="SAM" id="SignalP"/>
    </source>
</evidence>
<evidence type="ECO:0008006" key="10">
    <source>
        <dbReference type="Google" id="ProtNLM"/>
    </source>
</evidence>
<dbReference type="InterPro" id="IPR019734">
    <property type="entry name" value="TPR_rpt"/>
</dbReference>
<evidence type="ECO:0000256" key="2">
    <source>
        <dbReference type="ARBA" id="ARBA00022490"/>
    </source>
</evidence>
<dbReference type="Gene3D" id="1.25.40.10">
    <property type="entry name" value="Tetratricopeptide repeat domain"/>
    <property type="match status" value="2"/>
</dbReference>
<evidence type="ECO:0000256" key="1">
    <source>
        <dbReference type="ARBA" id="ARBA00004496"/>
    </source>
</evidence>
<evidence type="ECO:0000313" key="9">
    <source>
        <dbReference type="Proteomes" id="UP001158050"/>
    </source>
</evidence>
<keyword evidence="2" id="KW-0963">Cytoplasm</keyword>
<evidence type="ECO:0000313" key="8">
    <source>
        <dbReference type="EMBL" id="SMP91276.1"/>
    </source>
</evidence>
<sequence length="480" mass="55778">MMIRNLFLASFSFLCIAFFSGQDFSQKSIDSLWSIVKDKNAYVEKGSKEMLRLCTEIYYQSKNAGYDKGGLRAIVKMTEIYANEQNYTESLKKIHEGLALAEKNENYTSWSDLLFLQGIIYTELGYYKKSKNTFSKALVIADKISDDDEKHICKRNVYTRMANNLDKENKYDSVRYYFQKAYDESVKLSDAFAKKKIFVSESVLNLASVCLLTDNIPKAEKYLDEFEILMKGEKNKTNFIIYYRFRGDIENKKKNYTKAIGYYNNVIQYYKEYGLLISELTNSYSGIAESYEKLGDYKNQSYYLTKAKKISDSISFAEKKTVEQIPSQSADNTKPINIFVIIIGVILLAIFTGLFIYKKKNTQELIPDTITNVPSPEEKRINNPELLNNIIELAKKNDRSFHLKFSELFPTFNQKLLEVNPQLTHSDLEYCALIKLKFDTKEIALYKKTSIVSVESKKYRIRKKLNIGTDENIYTWLMNV</sequence>
<accession>A0ABY1R3K7</accession>
<name>A0ABY1R3K7_9FLAO</name>
<keyword evidence="7" id="KW-0732">Signal</keyword>
<dbReference type="InterPro" id="IPR051476">
    <property type="entry name" value="Bac_ResReg_Asp_Phosphatase"/>
</dbReference>
<organism evidence="8 9">
    <name type="scientific">Epilithonimonas pallida</name>
    <dbReference type="NCBI Taxonomy" id="373671"/>
    <lineage>
        <taxon>Bacteria</taxon>
        <taxon>Pseudomonadati</taxon>
        <taxon>Bacteroidota</taxon>
        <taxon>Flavobacteriia</taxon>
        <taxon>Flavobacteriales</taxon>
        <taxon>Weeksellaceae</taxon>
        <taxon>Chryseobacterium group</taxon>
        <taxon>Epilithonimonas</taxon>
    </lineage>
</organism>
<dbReference type="Proteomes" id="UP001158050">
    <property type="component" value="Unassembled WGS sequence"/>
</dbReference>
<feature type="signal peptide" evidence="7">
    <location>
        <begin position="1"/>
        <end position="17"/>
    </location>
</feature>
<keyword evidence="3" id="KW-0677">Repeat</keyword>
<dbReference type="SUPFAM" id="SSF48452">
    <property type="entry name" value="TPR-like"/>
    <property type="match status" value="1"/>
</dbReference>
<dbReference type="PANTHER" id="PTHR46630:SF1">
    <property type="entry name" value="TETRATRICOPEPTIDE REPEAT PROTEIN 29"/>
    <property type="match status" value="1"/>
</dbReference>
<dbReference type="EMBL" id="FXUO01000003">
    <property type="protein sequence ID" value="SMP91276.1"/>
    <property type="molecule type" value="Genomic_DNA"/>
</dbReference>
<keyword evidence="6" id="KW-0812">Transmembrane</keyword>
<dbReference type="PANTHER" id="PTHR46630">
    <property type="entry name" value="TETRATRICOPEPTIDE REPEAT PROTEIN 29"/>
    <property type="match status" value="1"/>
</dbReference>
<evidence type="ECO:0000256" key="4">
    <source>
        <dbReference type="ARBA" id="ARBA00022803"/>
    </source>
</evidence>
<feature type="chain" id="PRO_5046131551" description="Tetratricopeptide repeat protein" evidence="7">
    <location>
        <begin position="18"/>
        <end position="480"/>
    </location>
</feature>
<comment type="caution">
    <text evidence="8">The sequence shown here is derived from an EMBL/GenBank/DDBJ whole genome shotgun (WGS) entry which is preliminary data.</text>
</comment>
<keyword evidence="6" id="KW-1133">Transmembrane helix</keyword>
<keyword evidence="6" id="KW-0472">Membrane</keyword>
<evidence type="ECO:0000256" key="5">
    <source>
        <dbReference type="ARBA" id="ARBA00038253"/>
    </source>
</evidence>
<feature type="transmembrane region" description="Helical" evidence="6">
    <location>
        <begin position="336"/>
        <end position="357"/>
    </location>
</feature>
<dbReference type="SMART" id="SM00028">
    <property type="entry name" value="TPR"/>
    <property type="match status" value="5"/>
</dbReference>
<dbReference type="SUPFAM" id="SSF46894">
    <property type="entry name" value="C-terminal effector domain of the bipartite response regulators"/>
    <property type="match status" value="1"/>
</dbReference>